<gene>
    <name evidence="1" type="ORF">F3I20_16170</name>
</gene>
<sequence length="91" mass="10022">MKTISIINFQLCAINSELASFNCEGSITGVIHTTPSNTTVVLDGGYVLGRYGCVHKAVDELTDIHMQLHDAEKENGTYTEYKKNMVGTVFH</sequence>
<proteinExistence type="predicted"/>
<reference evidence="1 2" key="1">
    <citation type="submission" date="2019-09" db="EMBL/GenBank/DDBJ databases">
        <title>Genomic diversity of phyloplane-associated Pantoea species in Pakistan cotton crop.</title>
        <authorList>
            <person name="Tufail M.R."/>
            <person name="Cook D.R."/>
        </authorList>
    </citation>
    <scope>NUCLEOTIDE SEQUENCE [LARGE SCALE GENOMIC DNA]</scope>
    <source>
        <strain evidence="1 2">B_8</strain>
    </source>
</reference>
<evidence type="ECO:0000313" key="1">
    <source>
        <dbReference type="EMBL" id="KAA6122218.1"/>
    </source>
</evidence>
<name>A0AB34CGG9_9GAMM</name>
<keyword evidence="2" id="KW-1185">Reference proteome</keyword>
<organism evidence="1 2">
    <name type="scientific">Candidatus Pantoea gossypiicola</name>
    <dbReference type="NCBI Taxonomy" id="2608008"/>
    <lineage>
        <taxon>Bacteria</taxon>
        <taxon>Pseudomonadati</taxon>
        <taxon>Pseudomonadota</taxon>
        <taxon>Gammaproteobacteria</taxon>
        <taxon>Enterobacterales</taxon>
        <taxon>Erwiniaceae</taxon>
        <taxon>Pantoea</taxon>
    </lineage>
</organism>
<dbReference type="Proteomes" id="UP000324255">
    <property type="component" value="Unassembled WGS sequence"/>
</dbReference>
<evidence type="ECO:0000313" key="2">
    <source>
        <dbReference type="Proteomes" id="UP000324255"/>
    </source>
</evidence>
<dbReference type="RefSeq" id="WP_150037981.1">
    <property type="nucleotide sequence ID" value="NZ_VWVM01000013.1"/>
</dbReference>
<comment type="caution">
    <text evidence="1">The sequence shown here is derived from an EMBL/GenBank/DDBJ whole genome shotgun (WGS) entry which is preliminary data.</text>
</comment>
<dbReference type="AlphaFoldDB" id="A0AB34CGG9"/>
<accession>A0AB34CGG9</accession>
<protein>
    <submittedName>
        <fullName evidence="1">DNA breaking-rejoining protein</fullName>
    </submittedName>
</protein>
<dbReference type="EMBL" id="VWVM01000013">
    <property type="protein sequence ID" value="KAA6122218.1"/>
    <property type="molecule type" value="Genomic_DNA"/>
</dbReference>